<dbReference type="AlphaFoldDB" id="A0A401SVZ5"/>
<keyword evidence="3" id="KW-1185">Reference proteome</keyword>
<protein>
    <submittedName>
        <fullName evidence="2">Uncharacterized protein</fullName>
    </submittedName>
</protein>
<gene>
    <name evidence="2" type="ORF">chiPu_0013047</name>
</gene>
<organism evidence="2 3">
    <name type="scientific">Chiloscyllium punctatum</name>
    <name type="common">Brownbanded bambooshark</name>
    <name type="synonym">Hemiscyllium punctatum</name>
    <dbReference type="NCBI Taxonomy" id="137246"/>
    <lineage>
        <taxon>Eukaryota</taxon>
        <taxon>Metazoa</taxon>
        <taxon>Chordata</taxon>
        <taxon>Craniata</taxon>
        <taxon>Vertebrata</taxon>
        <taxon>Chondrichthyes</taxon>
        <taxon>Elasmobranchii</taxon>
        <taxon>Galeomorphii</taxon>
        <taxon>Galeoidea</taxon>
        <taxon>Orectolobiformes</taxon>
        <taxon>Hemiscylliidae</taxon>
        <taxon>Chiloscyllium</taxon>
    </lineage>
</organism>
<comment type="caution">
    <text evidence="2">The sequence shown here is derived from an EMBL/GenBank/DDBJ whole genome shotgun (WGS) entry which is preliminary data.</text>
</comment>
<proteinExistence type="predicted"/>
<feature type="region of interest" description="Disordered" evidence="1">
    <location>
        <begin position="95"/>
        <end position="116"/>
    </location>
</feature>
<evidence type="ECO:0000313" key="2">
    <source>
        <dbReference type="EMBL" id="GCC34572.1"/>
    </source>
</evidence>
<reference evidence="2 3" key="1">
    <citation type="journal article" date="2018" name="Nat. Ecol. Evol.">
        <title>Shark genomes provide insights into elasmobranch evolution and the origin of vertebrates.</title>
        <authorList>
            <person name="Hara Y"/>
            <person name="Yamaguchi K"/>
            <person name="Onimaru K"/>
            <person name="Kadota M"/>
            <person name="Koyanagi M"/>
            <person name="Keeley SD"/>
            <person name="Tatsumi K"/>
            <person name="Tanaka K"/>
            <person name="Motone F"/>
            <person name="Kageyama Y"/>
            <person name="Nozu R"/>
            <person name="Adachi N"/>
            <person name="Nishimura O"/>
            <person name="Nakagawa R"/>
            <person name="Tanegashima C"/>
            <person name="Kiyatake I"/>
            <person name="Matsumoto R"/>
            <person name="Murakumo K"/>
            <person name="Nishida K"/>
            <person name="Terakita A"/>
            <person name="Kuratani S"/>
            <person name="Sato K"/>
            <person name="Hyodo S Kuraku.S."/>
        </authorList>
    </citation>
    <scope>NUCLEOTIDE SEQUENCE [LARGE SCALE GENOMIC DNA]</scope>
</reference>
<name>A0A401SVZ5_CHIPU</name>
<dbReference type="Proteomes" id="UP000287033">
    <property type="component" value="Unassembled WGS sequence"/>
</dbReference>
<sequence>MQDMTWGKGSFRPVDGGCLEFVVANLSLPRKGNWICTAAEEGLEASEGPGSRGLRDRTPHQDLTDWLDPPGPECHPPLNGEGKVLCRSRQCGQIPDEGLLPEPEGRQPQKSGSVRGGFVSVGCTVSDPNEETPPSCGLPATGRTDVGLAAIFVGGTAEPLRGSRALQRRGVEVLVLG</sequence>
<evidence type="ECO:0000256" key="1">
    <source>
        <dbReference type="SAM" id="MobiDB-lite"/>
    </source>
</evidence>
<dbReference type="EMBL" id="BEZZ01000610">
    <property type="protein sequence ID" value="GCC34572.1"/>
    <property type="molecule type" value="Genomic_DNA"/>
</dbReference>
<evidence type="ECO:0000313" key="3">
    <source>
        <dbReference type="Proteomes" id="UP000287033"/>
    </source>
</evidence>
<accession>A0A401SVZ5</accession>